<comment type="caution">
    <text evidence="12">The sequence shown here is derived from an EMBL/GenBank/DDBJ whole genome shotgun (WGS) entry which is preliminary data.</text>
</comment>
<dbReference type="InterPro" id="IPR005798">
    <property type="entry name" value="Cyt_b/b6_C"/>
</dbReference>
<dbReference type="Gene3D" id="1.20.810.10">
    <property type="entry name" value="Cytochrome Bc1 Complex, Chain C"/>
    <property type="match status" value="1"/>
</dbReference>
<evidence type="ECO:0000256" key="10">
    <source>
        <dbReference type="SAM" id="Phobius"/>
    </source>
</evidence>
<protein>
    <submittedName>
        <fullName evidence="12">Cytochrome b/b6 domain-containing protein</fullName>
    </submittedName>
</protein>
<keyword evidence="9 10" id="KW-0472">Membrane</keyword>
<keyword evidence="5" id="KW-0479">Metal-binding</keyword>
<accession>T1CFT9</accession>
<name>T1CFT9_9ZZZZ</name>
<dbReference type="SUPFAM" id="SSF81648">
    <property type="entry name" value="a domain/subunit of cytochrome bc1 complex (Ubiquinol-cytochrome c reductase)"/>
    <property type="match status" value="1"/>
</dbReference>
<evidence type="ECO:0000256" key="9">
    <source>
        <dbReference type="ARBA" id="ARBA00023136"/>
    </source>
</evidence>
<evidence type="ECO:0000256" key="6">
    <source>
        <dbReference type="ARBA" id="ARBA00022982"/>
    </source>
</evidence>
<keyword evidence="7 10" id="KW-1133">Transmembrane helix</keyword>
<evidence type="ECO:0000256" key="7">
    <source>
        <dbReference type="ARBA" id="ARBA00022989"/>
    </source>
</evidence>
<keyword evidence="2" id="KW-0813">Transport</keyword>
<dbReference type="Pfam" id="PF00032">
    <property type="entry name" value="Cytochrom_B_C"/>
    <property type="match status" value="1"/>
</dbReference>
<evidence type="ECO:0000256" key="5">
    <source>
        <dbReference type="ARBA" id="ARBA00022723"/>
    </source>
</evidence>
<organism evidence="12">
    <name type="scientific">mine drainage metagenome</name>
    <dbReference type="NCBI Taxonomy" id="410659"/>
    <lineage>
        <taxon>unclassified sequences</taxon>
        <taxon>metagenomes</taxon>
        <taxon>ecological metagenomes</taxon>
    </lineage>
</organism>
<dbReference type="PROSITE" id="PS51003">
    <property type="entry name" value="CYTB_CTER"/>
    <property type="match status" value="1"/>
</dbReference>
<dbReference type="GO" id="GO:0046872">
    <property type="term" value="F:metal ion binding"/>
    <property type="evidence" value="ECO:0007669"/>
    <property type="project" value="UniProtKB-KW"/>
</dbReference>
<dbReference type="InterPro" id="IPR036150">
    <property type="entry name" value="Cyt_b/b6_C_sf"/>
</dbReference>
<dbReference type="GO" id="GO:0009055">
    <property type="term" value="F:electron transfer activity"/>
    <property type="evidence" value="ECO:0007669"/>
    <property type="project" value="InterPro"/>
</dbReference>
<reference evidence="12" key="2">
    <citation type="journal article" date="2014" name="ISME J.">
        <title>Microbial stratification in low pH oxic and suboxic macroscopic growths along an acid mine drainage.</title>
        <authorList>
            <person name="Mendez-Garcia C."/>
            <person name="Mesa V."/>
            <person name="Sprenger R.R."/>
            <person name="Richter M."/>
            <person name="Diez M.S."/>
            <person name="Solano J."/>
            <person name="Bargiela R."/>
            <person name="Golyshina O.V."/>
            <person name="Manteca A."/>
            <person name="Ramos J.L."/>
            <person name="Gallego J.R."/>
            <person name="Llorente I."/>
            <person name="Martins Dos Santos V.A."/>
            <person name="Jensen O.N."/>
            <person name="Pelaez A.I."/>
            <person name="Sanchez J."/>
            <person name="Ferrer M."/>
        </authorList>
    </citation>
    <scope>NUCLEOTIDE SEQUENCE</scope>
</reference>
<dbReference type="GO" id="GO:0016491">
    <property type="term" value="F:oxidoreductase activity"/>
    <property type="evidence" value="ECO:0007669"/>
    <property type="project" value="InterPro"/>
</dbReference>
<dbReference type="InterPro" id="IPR027387">
    <property type="entry name" value="Cytb/b6-like_sf"/>
</dbReference>
<feature type="transmembrane region" description="Helical" evidence="10">
    <location>
        <begin position="42"/>
        <end position="58"/>
    </location>
</feature>
<dbReference type="EMBL" id="AUZZ01001249">
    <property type="protein sequence ID" value="EQD65069.1"/>
    <property type="molecule type" value="Genomic_DNA"/>
</dbReference>
<reference evidence="12" key="1">
    <citation type="submission" date="2013-08" db="EMBL/GenBank/DDBJ databases">
        <authorList>
            <person name="Mendez C."/>
            <person name="Richter M."/>
            <person name="Ferrer M."/>
            <person name="Sanchez J."/>
        </authorList>
    </citation>
    <scope>NUCLEOTIDE SEQUENCE</scope>
</reference>
<evidence type="ECO:0000256" key="1">
    <source>
        <dbReference type="ARBA" id="ARBA00004141"/>
    </source>
</evidence>
<keyword evidence="4 10" id="KW-0812">Transmembrane</keyword>
<evidence type="ECO:0000256" key="8">
    <source>
        <dbReference type="ARBA" id="ARBA00023004"/>
    </source>
</evidence>
<gene>
    <name evidence="12" type="ORF">B2A_01741</name>
</gene>
<evidence type="ECO:0000256" key="2">
    <source>
        <dbReference type="ARBA" id="ARBA00022448"/>
    </source>
</evidence>
<keyword evidence="8" id="KW-0408">Iron</keyword>
<dbReference type="GO" id="GO:0016020">
    <property type="term" value="C:membrane"/>
    <property type="evidence" value="ECO:0007669"/>
    <property type="project" value="UniProtKB-SubCell"/>
</dbReference>
<evidence type="ECO:0000256" key="4">
    <source>
        <dbReference type="ARBA" id="ARBA00022692"/>
    </source>
</evidence>
<feature type="domain" description="Cytochrome b/b6 C-terminal region profile" evidence="11">
    <location>
        <begin position="23"/>
        <end position="94"/>
    </location>
</feature>
<comment type="subcellular location">
    <subcellularLocation>
        <location evidence="1">Membrane</location>
        <topology evidence="1">Multi-pass membrane protein</topology>
    </subcellularLocation>
</comment>
<evidence type="ECO:0000256" key="3">
    <source>
        <dbReference type="ARBA" id="ARBA00022617"/>
    </source>
</evidence>
<evidence type="ECO:0000313" key="12">
    <source>
        <dbReference type="EMBL" id="EQD65069.1"/>
    </source>
</evidence>
<feature type="non-terminal residue" evidence="12">
    <location>
        <position position="1"/>
    </location>
</feature>
<keyword evidence="3" id="KW-0349">Heme</keyword>
<feature type="non-terminal residue" evidence="12">
    <location>
        <position position="94"/>
    </location>
</feature>
<evidence type="ECO:0000259" key="11">
    <source>
        <dbReference type="PROSITE" id="PS51003"/>
    </source>
</evidence>
<proteinExistence type="predicted"/>
<sequence>LIALHQVGSNNPDGVEIHGNTNESSWPRDGIPFHPYYTVKDLFGVSVFFVIFFWFVFYRPDGWGFLLDKLNYTPANILHTPSDIHPLWFFLPFY</sequence>
<dbReference type="AlphaFoldDB" id="T1CFT9"/>
<keyword evidence="6" id="KW-0249">Electron transport</keyword>